<dbReference type="GO" id="GO:0016491">
    <property type="term" value="F:oxidoreductase activity"/>
    <property type="evidence" value="ECO:0007669"/>
    <property type="project" value="InterPro"/>
</dbReference>
<feature type="region of interest" description="Disordered" evidence="1">
    <location>
        <begin position="130"/>
        <end position="195"/>
    </location>
</feature>
<feature type="domain" description="Amine oxidase" evidence="2">
    <location>
        <begin position="50"/>
        <end position="457"/>
    </location>
</feature>
<reference evidence="3 4" key="1">
    <citation type="submission" date="2020-03" db="EMBL/GenBank/DDBJ databases">
        <title>A novel species.</title>
        <authorList>
            <person name="Gao J."/>
        </authorList>
    </citation>
    <scope>NUCLEOTIDE SEQUENCE [LARGE SCALE GENOMIC DNA]</scope>
    <source>
        <strain evidence="3 4">QMT-12</strain>
    </source>
</reference>
<dbReference type="PANTHER" id="PTHR42841">
    <property type="entry name" value="AMINE OXIDASE"/>
    <property type="match status" value="1"/>
</dbReference>
<organism evidence="3 4">
    <name type="scientific">Streptomyces liangshanensis</name>
    <dbReference type="NCBI Taxonomy" id="2717324"/>
    <lineage>
        <taxon>Bacteria</taxon>
        <taxon>Bacillati</taxon>
        <taxon>Actinomycetota</taxon>
        <taxon>Actinomycetes</taxon>
        <taxon>Kitasatosporales</taxon>
        <taxon>Streptomycetaceae</taxon>
        <taxon>Streptomyces</taxon>
    </lineage>
</organism>
<dbReference type="KEGG" id="slia:HA039_25165"/>
<evidence type="ECO:0000259" key="2">
    <source>
        <dbReference type="Pfam" id="PF01593"/>
    </source>
</evidence>
<dbReference type="Pfam" id="PF01593">
    <property type="entry name" value="Amino_oxidase"/>
    <property type="match status" value="1"/>
</dbReference>
<dbReference type="InterPro" id="IPR036188">
    <property type="entry name" value="FAD/NAD-bd_sf"/>
</dbReference>
<dbReference type="AlphaFoldDB" id="A0A6G9H499"/>
<protein>
    <submittedName>
        <fullName evidence="3">FAD-dependent oxidoreductase</fullName>
    </submittedName>
</protein>
<evidence type="ECO:0000313" key="4">
    <source>
        <dbReference type="Proteomes" id="UP000501179"/>
    </source>
</evidence>
<accession>A0A6G9H499</accession>
<feature type="compositionally biased region" description="Low complexity" evidence="1">
    <location>
        <begin position="164"/>
        <end position="176"/>
    </location>
</feature>
<dbReference type="SUPFAM" id="SSF51905">
    <property type="entry name" value="FAD/NAD(P)-binding domain"/>
    <property type="match status" value="1"/>
</dbReference>
<dbReference type="Gene3D" id="3.50.50.60">
    <property type="entry name" value="FAD/NAD(P)-binding domain"/>
    <property type="match status" value="1"/>
</dbReference>
<proteinExistence type="predicted"/>
<dbReference type="InterPro" id="IPR002937">
    <property type="entry name" value="Amino_oxidase"/>
</dbReference>
<dbReference type="Proteomes" id="UP000501179">
    <property type="component" value="Chromosome"/>
</dbReference>
<dbReference type="EMBL" id="CP050177">
    <property type="protein sequence ID" value="QIQ05126.1"/>
    <property type="molecule type" value="Genomic_DNA"/>
</dbReference>
<keyword evidence="4" id="KW-1185">Reference proteome</keyword>
<name>A0A6G9H499_9ACTN</name>
<evidence type="ECO:0000256" key="1">
    <source>
        <dbReference type="SAM" id="MobiDB-lite"/>
    </source>
</evidence>
<dbReference type="PRINTS" id="PR00420">
    <property type="entry name" value="RNGMNOXGNASE"/>
</dbReference>
<gene>
    <name evidence="3" type="ORF">HA039_25165</name>
</gene>
<evidence type="ECO:0000313" key="3">
    <source>
        <dbReference type="EMBL" id="QIQ05126.1"/>
    </source>
</evidence>
<feature type="compositionally biased region" description="Basic and acidic residues" evidence="1">
    <location>
        <begin position="178"/>
        <end position="195"/>
    </location>
</feature>
<sequence length="478" mass="49486">MLHLTRGAHPTPRFLRSSCTRATNLGEAHVLSSTHTSAHSADVVIIGAGIAGLAAAHHLTAAGLSVRVLEAAPRPGGRMATEHVDGFRLDRVGPLLSTAYPELLRTPALEGIPLRMFSPGVLVRRDGRLQRAGNADPVERTRTTGTRATAPGPAPTPPRRAHRALTTARALASAPRRGGHDRDPGAPARPDRATHEALAASGLPASAVDGFVRPLLTALLGDPDLSTSSHRADLALRAYARGRLCVPAGGASALPDLLARTLPPGTVVTDVCVTDASINRVTTKEHGETACRSLLVATGARAAAELLPGLRVPDFHPVTVLHHTAPTAPSADPALVLDAETGGPVAHTAVMSAVDPSRTPDGRVLVSSTVLGPPPPAGEVDRLVRAQLAGVYGTPTDDWELLAVHHTPEAVPAMPAPHDPHRPVRLLSGLYVCGDHRDTNTVQGALFSGRRAARAVLGDLGVRPAPGTPDTPPRATAA</sequence>